<dbReference type="FunFam" id="1.10.10.10:FF:000001">
    <property type="entry name" value="LysR family transcriptional regulator"/>
    <property type="match status" value="1"/>
</dbReference>
<dbReference type="InterPro" id="IPR058163">
    <property type="entry name" value="LysR-type_TF_proteobact-type"/>
</dbReference>
<keyword evidence="7" id="KW-1185">Reference proteome</keyword>
<reference evidence="6 7" key="1">
    <citation type="submission" date="2018-02" db="EMBL/GenBank/DDBJ databases">
        <title>Genome sequencing of Solimonas sp. HR-BB.</title>
        <authorList>
            <person name="Lee Y."/>
            <person name="Jeon C.O."/>
        </authorList>
    </citation>
    <scope>NUCLEOTIDE SEQUENCE [LARGE SCALE GENOMIC DNA]</scope>
    <source>
        <strain evidence="6 7">HR-BB</strain>
    </source>
</reference>
<evidence type="ECO:0000256" key="4">
    <source>
        <dbReference type="ARBA" id="ARBA00023163"/>
    </source>
</evidence>
<dbReference type="GO" id="GO:0006351">
    <property type="term" value="P:DNA-templated transcription"/>
    <property type="evidence" value="ECO:0007669"/>
    <property type="project" value="TreeGrafter"/>
</dbReference>
<dbReference type="PANTHER" id="PTHR30537:SF71">
    <property type="entry name" value="TRANSCRIPTIONAL REGULATORY PROTEIN"/>
    <property type="match status" value="1"/>
</dbReference>
<keyword evidence="2" id="KW-0805">Transcription regulation</keyword>
<dbReference type="SUPFAM" id="SSF46785">
    <property type="entry name" value="Winged helix' DNA-binding domain"/>
    <property type="match status" value="1"/>
</dbReference>
<evidence type="ECO:0000313" key="6">
    <source>
        <dbReference type="EMBL" id="PPE74684.1"/>
    </source>
</evidence>
<dbReference type="EMBL" id="PSNW01000003">
    <property type="protein sequence ID" value="PPE74684.1"/>
    <property type="molecule type" value="Genomic_DNA"/>
</dbReference>
<dbReference type="PANTHER" id="PTHR30537">
    <property type="entry name" value="HTH-TYPE TRANSCRIPTIONAL REGULATOR"/>
    <property type="match status" value="1"/>
</dbReference>
<comment type="similarity">
    <text evidence="1">Belongs to the LysR transcriptional regulatory family.</text>
</comment>
<dbReference type="InterPro" id="IPR005119">
    <property type="entry name" value="LysR_subst-bd"/>
</dbReference>
<dbReference type="RefSeq" id="WP_104229841.1">
    <property type="nucleotide sequence ID" value="NZ_PSNW01000003.1"/>
</dbReference>
<comment type="caution">
    <text evidence="6">The sequence shown here is derived from an EMBL/GenBank/DDBJ whole genome shotgun (WGS) entry which is preliminary data.</text>
</comment>
<evidence type="ECO:0000256" key="1">
    <source>
        <dbReference type="ARBA" id="ARBA00009437"/>
    </source>
</evidence>
<dbReference type="GO" id="GO:0043565">
    <property type="term" value="F:sequence-specific DNA binding"/>
    <property type="evidence" value="ECO:0007669"/>
    <property type="project" value="TreeGrafter"/>
</dbReference>
<dbReference type="AlphaFoldDB" id="A0A2S5TI76"/>
<evidence type="ECO:0000313" key="7">
    <source>
        <dbReference type="Proteomes" id="UP000238220"/>
    </source>
</evidence>
<dbReference type="FunFam" id="3.40.190.290:FF:000001">
    <property type="entry name" value="Transcriptional regulator, LysR family"/>
    <property type="match status" value="1"/>
</dbReference>
<dbReference type="Gene3D" id="3.40.190.290">
    <property type="match status" value="1"/>
</dbReference>
<dbReference type="Gene3D" id="1.10.10.10">
    <property type="entry name" value="Winged helix-like DNA-binding domain superfamily/Winged helix DNA-binding domain"/>
    <property type="match status" value="1"/>
</dbReference>
<dbReference type="Proteomes" id="UP000238220">
    <property type="component" value="Unassembled WGS sequence"/>
</dbReference>
<evidence type="ECO:0000259" key="5">
    <source>
        <dbReference type="PROSITE" id="PS50931"/>
    </source>
</evidence>
<name>A0A2S5TI76_9GAMM</name>
<dbReference type="InterPro" id="IPR036388">
    <property type="entry name" value="WH-like_DNA-bd_sf"/>
</dbReference>
<dbReference type="GO" id="GO:0003700">
    <property type="term" value="F:DNA-binding transcription factor activity"/>
    <property type="evidence" value="ECO:0007669"/>
    <property type="project" value="InterPro"/>
</dbReference>
<protein>
    <submittedName>
        <fullName evidence="6">LysR family transcriptional regulator</fullName>
    </submittedName>
</protein>
<keyword evidence="4" id="KW-0804">Transcription</keyword>
<proteinExistence type="inferred from homology"/>
<keyword evidence="3" id="KW-0238">DNA-binding</keyword>
<dbReference type="InterPro" id="IPR036390">
    <property type="entry name" value="WH_DNA-bd_sf"/>
</dbReference>
<sequence>MARTEINRSGEMEAFVRVVDRGGFSAAARALGMTPSAISKLVGRLEARLGAQLVHRSTRKLQLTAEGQQFYEASRRVLADMDEAEHGVATGAAPRGRVSINTSTSFGSQVLLPLLPRFLEQYPQLALDVALTDRVVDLIDERADIAVRWGPLPSSALVARRLGETTQVIVGSPGYLARQGLPRKPEDLRAHQQLDFSYRRRVPDWPLRVGGKAVDVPVQGRLRSSDGEALRQMAVAGLGLARLSRYHVQADLDAGRLVAVLEKYNPMETEPIHAVYLGKPGSLPARVRAVLDFLVEQLARDARLSRPPSRMRP</sequence>
<dbReference type="PROSITE" id="PS50931">
    <property type="entry name" value="HTH_LYSR"/>
    <property type="match status" value="1"/>
</dbReference>
<evidence type="ECO:0000256" key="2">
    <source>
        <dbReference type="ARBA" id="ARBA00023015"/>
    </source>
</evidence>
<dbReference type="OrthoDB" id="5721010at2"/>
<gene>
    <name evidence="6" type="ORF">C3942_07965</name>
</gene>
<feature type="domain" description="HTH lysR-type" evidence="5">
    <location>
        <begin position="12"/>
        <end position="64"/>
    </location>
</feature>
<dbReference type="InterPro" id="IPR000847">
    <property type="entry name" value="LysR_HTH_N"/>
</dbReference>
<accession>A0A2S5TI76</accession>
<dbReference type="Pfam" id="PF00126">
    <property type="entry name" value="HTH_1"/>
    <property type="match status" value="1"/>
</dbReference>
<organism evidence="6 7">
    <name type="scientific">Solimonas fluminis</name>
    <dbReference type="NCBI Taxonomy" id="2086571"/>
    <lineage>
        <taxon>Bacteria</taxon>
        <taxon>Pseudomonadati</taxon>
        <taxon>Pseudomonadota</taxon>
        <taxon>Gammaproteobacteria</taxon>
        <taxon>Nevskiales</taxon>
        <taxon>Nevskiaceae</taxon>
        <taxon>Solimonas</taxon>
    </lineage>
</organism>
<evidence type="ECO:0000256" key="3">
    <source>
        <dbReference type="ARBA" id="ARBA00023125"/>
    </source>
</evidence>
<dbReference type="Pfam" id="PF03466">
    <property type="entry name" value="LysR_substrate"/>
    <property type="match status" value="1"/>
</dbReference>
<dbReference type="SUPFAM" id="SSF53850">
    <property type="entry name" value="Periplasmic binding protein-like II"/>
    <property type="match status" value="1"/>
</dbReference>